<dbReference type="EMBL" id="WNJQ01000002">
    <property type="protein sequence ID" value="MBC9824887.1"/>
    <property type="molecule type" value="Genomic_DNA"/>
</dbReference>
<proteinExistence type="predicted"/>
<sequence>MRGNFATEPEEYNVLFSFESEDHSFIQYHESTLVDEGTYVKINDNAYLLKSDLQDTYFVLQEDNSFYYYDTILSEPRFIKMIYGSSATVYFDQTYYDKDSLND</sequence>
<accession>A0ABR7TBF5</accession>
<protein>
    <submittedName>
        <fullName evidence="1">Uncharacterized protein</fullName>
    </submittedName>
</protein>
<gene>
    <name evidence="1" type="ORF">GLO26_03460</name>
</gene>
<reference evidence="1 2" key="1">
    <citation type="journal article" date="2020" name="Microorganisms">
        <title>New Insight into Antimicrobial Compounds from Food and Marine-Sourced Carnobacterium Species through Phenotype and Genome Analyses.</title>
        <authorList>
            <person name="Begrem S."/>
            <person name="Ivaniuk F."/>
            <person name="Gigout-Chevalier F."/>
            <person name="Kolypczuk L."/>
            <person name="Bonnetot S."/>
            <person name="Leroi F."/>
            <person name="Grovel O."/>
            <person name="Delbarre-Ladrat C."/>
            <person name="Passerini D."/>
        </authorList>
    </citation>
    <scope>NUCLEOTIDE SEQUENCE [LARGE SCALE GENOMIC DNA]</scope>
    <source>
        <strain evidence="1 2">MIP2551</strain>
    </source>
</reference>
<evidence type="ECO:0000313" key="1">
    <source>
        <dbReference type="EMBL" id="MBC9824887.1"/>
    </source>
</evidence>
<comment type="caution">
    <text evidence="1">The sequence shown here is derived from an EMBL/GenBank/DDBJ whole genome shotgun (WGS) entry which is preliminary data.</text>
</comment>
<dbReference type="RefSeq" id="WP_023177964.1">
    <property type="nucleotide sequence ID" value="NZ_WNJQ01000002.1"/>
</dbReference>
<evidence type="ECO:0000313" key="2">
    <source>
        <dbReference type="Proteomes" id="UP000638836"/>
    </source>
</evidence>
<keyword evidence="2" id="KW-1185">Reference proteome</keyword>
<name>A0ABR7TBF5_9LACT</name>
<organism evidence="1 2">
    <name type="scientific">Carnobacterium inhibens</name>
    <dbReference type="NCBI Taxonomy" id="147709"/>
    <lineage>
        <taxon>Bacteria</taxon>
        <taxon>Bacillati</taxon>
        <taxon>Bacillota</taxon>
        <taxon>Bacilli</taxon>
        <taxon>Lactobacillales</taxon>
        <taxon>Carnobacteriaceae</taxon>
        <taxon>Carnobacterium</taxon>
    </lineage>
</organism>
<dbReference type="Proteomes" id="UP000638836">
    <property type="component" value="Unassembled WGS sequence"/>
</dbReference>